<protein>
    <submittedName>
        <fullName evidence="4">Uncharacterized protein</fullName>
    </submittedName>
</protein>
<dbReference type="PANTHER" id="PTHR33172:SF96">
    <property type="entry name" value="PROTEIN OXIDATIVE STRESS 3 LIKE 3"/>
    <property type="match status" value="1"/>
</dbReference>
<dbReference type="GO" id="GO:0006950">
    <property type="term" value="P:response to stress"/>
    <property type="evidence" value="ECO:0007669"/>
    <property type="project" value="UniProtKB-ARBA"/>
</dbReference>
<evidence type="ECO:0000256" key="3">
    <source>
        <dbReference type="SAM" id="MobiDB-lite"/>
    </source>
</evidence>
<dbReference type="InterPro" id="IPR051992">
    <property type="entry name" value="OxStress_Response_Reg"/>
</dbReference>
<proteinExistence type="predicted"/>
<gene>
    <name evidence="4" type="ORF">SI7747_05005748</name>
</gene>
<keyword evidence="2" id="KW-0539">Nucleus</keyword>
<dbReference type="Proteomes" id="UP001189122">
    <property type="component" value="Unassembled WGS sequence"/>
</dbReference>
<dbReference type="AlphaFoldDB" id="A0A7I8IN93"/>
<feature type="region of interest" description="Disordered" evidence="3">
    <location>
        <begin position="1"/>
        <end position="32"/>
    </location>
</feature>
<evidence type="ECO:0000313" key="4">
    <source>
        <dbReference type="EMBL" id="CAA2619579.1"/>
    </source>
</evidence>
<name>A0A7I8IN93_SPIIN</name>
<accession>A0A7I8IN93</accession>
<comment type="subcellular location">
    <subcellularLocation>
        <location evidence="1">Nucleus</location>
    </subcellularLocation>
</comment>
<dbReference type="GO" id="GO:0005634">
    <property type="term" value="C:nucleus"/>
    <property type="evidence" value="ECO:0007669"/>
    <property type="project" value="UniProtKB-SubCell"/>
</dbReference>
<keyword evidence="5" id="KW-1185">Reference proteome</keyword>
<dbReference type="PANTHER" id="PTHR33172">
    <property type="entry name" value="OS08G0516900 PROTEIN"/>
    <property type="match status" value="1"/>
</dbReference>
<feature type="region of interest" description="Disordered" evidence="3">
    <location>
        <begin position="136"/>
        <end position="186"/>
    </location>
</feature>
<sequence length="277" mass="29697">MPIALERGGSGRSDGEGIIRRSGCGAGGDSPAGRSAVMALRIGLVMPATGMEKEEEANSCSSSIGRNSDCSGGSAGMDEEESGEAEFYAGKSRSFTSLAEVSSSSSTKDLAKPQNAYTRKRKNLLAFSINWDRHHNSAPLASTRGSTPRGRPAPAAAAATRRSRRCRRSDRRPIRMPNPGSLPAAVPPTKVPFLRQILILDRSAIRGRSSIIPTANTWDSTRQPLLPPHPFLLRSDLPLPMKCASALNPSQPALQRGDLFGTFYIHVNSRSEPIFLT</sequence>
<feature type="compositionally biased region" description="Low complexity" evidence="3">
    <location>
        <begin position="143"/>
        <end position="160"/>
    </location>
</feature>
<dbReference type="EMBL" id="LR743592">
    <property type="protein sequence ID" value="CAA2619579.1"/>
    <property type="molecule type" value="Genomic_DNA"/>
</dbReference>
<evidence type="ECO:0000313" key="5">
    <source>
        <dbReference type="Proteomes" id="UP001189122"/>
    </source>
</evidence>
<dbReference type="EMBL" id="CACRZD030000005">
    <property type="protein sequence ID" value="CAA6659325.1"/>
    <property type="molecule type" value="Genomic_DNA"/>
</dbReference>
<feature type="region of interest" description="Disordered" evidence="3">
    <location>
        <begin position="53"/>
        <end position="86"/>
    </location>
</feature>
<organism evidence="4">
    <name type="scientific">Spirodela intermedia</name>
    <name type="common">Intermediate duckweed</name>
    <dbReference type="NCBI Taxonomy" id="51605"/>
    <lineage>
        <taxon>Eukaryota</taxon>
        <taxon>Viridiplantae</taxon>
        <taxon>Streptophyta</taxon>
        <taxon>Embryophyta</taxon>
        <taxon>Tracheophyta</taxon>
        <taxon>Spermatophyta</taxon>
        <taxon>Magnoliopsida</taxon>
        <taxon>Liliopsida</taxon>
        <taxon>Araceae</taxon>
        <taxon>Lemnoideae</taxon>
        <taxon>Spirodela</taxon>
    </lineage>
</organism>
<evidence type="ECO:0000256" key="1">
    <source>
        <dbReference type="ARBA" id="ARBA00004123"/>
    </source>
</evidence>
<feature type="compositionally biased region" description="Polar residues" evidence="3">
    <location>
        <begin position="58"/>
        <end position="71"/>
    </location>
</feature>
<feature type="compositionally biased region" description="Basic residues" evidence="3">
    <location>
        <begin position="161"/>
        <end position="170"/>
    </location>
</feature>
<reference evidence="4 5" key="1">
    <citation type="submission" date="2019-12" db="EMBL/GenBank/DDBJ databases">
        <authorList>
            <person name="Scholz U."/>
            <person name="Mascher M."/>
            <person name="Fiebig A."/>
        </authorList>
    </citation>
    <scope>NUCLEOTIDE SEQUENCE</scope>
</reference>
<evidence type="ECO:0000256" key="2">
    <source>
        <dbReference type="ARBA" id="ARBA00023242"/>
    </source>
</evidence>